<proteinExistence type="predicted"/>
<keyword evidence="4" id="KW-1185">Reference proteome</keyword>
<gene>
    <name evidence="3" type="ORF">VE01_05464</name>
</gene>
<evidence type="ECO:0000256" key="2">
    <source>
        <dbReference type="SAM" id="SignalP"/>
    </source>
</evidence>
<organism evidence="3 4">
    <name type="scientific">Pseudogymnoascus verrucosus</name>
    <dbReference type="NCBI Taxonomy" id="342668"/>
    <lineage>
        <taxon>Eukaryota</taxon>
        <taxon>Fungi</taxon>
        <taxon>Dikarya</taxon>
        <taxon>Ascomycota</taxon>
        <taxon>Pezizomycotina</taxon>
        <taxon>Leotiomycetes</taxon>
        <taxon>Thelebolales</taxon>
        <taxon>Thelebolaceae</taxon>
        <taxon>Pseudogymnoascus</taxon>
    </lineage>
</organism>
<dbReference type="RefSeq" id="XP_018130653.1">
    <property type="nucleotide sequence ID" value="XM_018274928.2"/>
</dbReference>
<evidence type="ECO:0000313" key="3">
    <source>
        <dbReference type="EMBL" id="OBT96920.1"/>
    </source>
</evidence>
<keyword evidence="2" id="KW-0732">Signal</keyword>
<evidence type="ECO:0000256" key="1">
    <source>
        <dbReference type="SAM" id="MobiDB-lite"/>
    </source>
</evidence>
<dbReference type="GeneID" id="28838850"/>
<dbReference type="EMBL" id="KV460225">
    <property type="protein sequence ID" value="OBT96920.1"/>
    <property type="molecule type" value="Genomic_DNA"/>
</dbReference>
<dbReference type="STRING" id="342668.A0A1B8GM58"/>
<accession>A0A1B8GM58</accession>
<protein>
    <recommendedName>
        <fullName evidence="5">Ubiquitin 3 binding protein But2 C-terminal domain-containing protein</fullName>
    </recommendedName>
</protein>
<reference evidence="4" key="2">
    <citation type="journal article" date="2018" name="Nat. Commun.">
        <title>Extreme sensitivity to ultraviolet light in the fungal pathogen causing white-nose syndrome of bats.</title>
        <authorList>
            <person name="Palmer J.M."/>
            <person name="Drees K.P."/>
            <person name="Foster J.T."/>
            <person name="Lindner D.L."/>
        </authorList>
    </citation>
    <scope>NUCLEOTIDE SEQUENCE [LARGE SCALE GENOMIC DNA]</scope>
    <source>
        <strain evidence="4">UAMH 10579</strain>
    </source>
</reference>
<dbReference type="AlphaFoldDB" id="A0A1B8GM58"/>
<reference evidence="3 4" key="1">
    <citation type="submission" date="2016-03" db="EMBL/GenBank/DDBJ databases">
        <title>Comparative genomics of Pseudogymnoascus destructans, the fungus causing white-nose syndrome of bats.</title>
        <authorList>
            <person name="Palmer J.M."/>
            <person name="Drees K.P."/>
            <person name="Foster J.T."/>
            <person name="Lindner D.L."/>
        </authorList>
    </citation>
    <scope>NUCLEOTIDE SEQUENCE [LARGE SCALE GENOMIC DNA]</scope>
    <source>
        <strain evidence="3 4">UAMH 10579</strain>
    </source>
</reference>
<sequence>MVQTAFTLILATVATLVAASPVTLDKRCGTTILPSTQIQLKQSAPNTPFPNTAKTDKSISISQGPNGSNKVNELIAFTGAVGAFGCSLGITFPAGAVITQSGGPPTLNVHTVPTPLPANPTFNNIHPATLFGTVTVLAGQSTVINSRTCPTAAEGGLGFVFGYADWQTQQSSVGWTEYVNAANGAGLTGVFLKFNC</sequence>
<evidence type="ECO:0008006" key="5">
    <source>
        <dbReference type="Google" id="ProtNLM"/>
    </source>
</evidence>
<feature type="region of interest" description="Disordered" evidence="1">
    <location>
        <begin position="41"/>
        <end position="64"/>
    </location>
</feature>
<dbReference type="OrthoDB" id="5308323at2759"/>
<evidence type="ECO:0000313" key="4">
    <source>
        <dbReference type="Proteomes" id="UP000091956"/>
    </source>
</evidence>
<feature type="signal peptide" evidence="2">
    <location>
        <begin position="1"/>
        <end position="19"/>
    </location>
</feature>
<name>A0A1B8GM58_9PEZI</name>
<feature type="chain" id="PRO_5008608860" description="Ubiquitin 3 binding protein But2 C-terminal domain-containing protein" evidence="2">
    <location>
        <begin position="20"/>
        <end position="196"/>
    </location>
</feature>
<dbReference type="Proteomes" id="UP000091956">
    <property type="component" value="Unassembled WGS sequence"/>
</dbReference>